<dbReference type="AlphaFoldDB" id="D7NAQ2"/>
<evidence type="ECO:0000259" key="3">
    <source>
        <dbReference type="PROSITE" id="PS50983"/>
    </source>
</evidence>
<organism evidence="4 5">
    <name type="scientific">Segatella oris C735</name>
    <dbReference type="NCBI Taxonomy" id="563008"/>
    <lineage>
        <taxon>Bacteria</taxon>
        <taxon>Pseudomonadati</taxon>
        <taxon>Bacteroidota</taxon>
        <taxon>Bacteroidia</taxon>
        <taxon>Bacteroidales</taxon>
        <taxon>Prevotellaceae</taxon>
        <taxon>Segatella</taxon>
    </lineage>
</organism>
<sequence length="388" mass="43450">MKKSFIAFLILIIGVFTSCSHSQIGQGTGGGDTVYLDNARHLTIVKYKGYTVVKLINPWKQGKTLHTYVLVPKGKAGDRVCKALPSLVGQAATIVRTPVRKSVVFSTVYCALLYELKADEAINGVCELQYISIPDVQKRARMKPTDARYIVDCGNSMGADIEKIIDLKPEVMLISPFENSGGYGKLESIHIPIIETADYMETSALGRAEWMKFYGLLYGREEEAFTLYNEVKDSYEKLKQKARKAKMALSVLTEKKTGSVWYVPGGGCSVIGSLLHDAGAHYAFANDTQAGSLALPFETVLDRAGSSDVWLFKYNEHPATLQELSDEYVGYRQFKAFQTQNVFACDCTRRPYFEEVSFHPDRLLSDIIQIVHPDIANFAPMYYYERLK</sequence>
<keyword evidence="5" id="KW-1185">Reference proteome</keyword>
<dbReference type="PANTHER" id="PTHR30535">
    <property type="entry name" value="VITAMIN B12-BINDING PROTEIN"/>
    <property type="match status" value="1"/>
</dbReference>
<protein>
    <submittedName>
        <fullName evidence="4">ABC transporter</fullName>
    </submittedName>
</protein>
<dbReference type="PROSITE" id="PS51257">
    <property type="entry name" value="PROKAR_LIPOPROTEIN"/>
    <property type="match status" value="1"/>
</dbReference>
<dbReference type="GO" id="GO:0071281">
    <property type="term" value="P:cellular response to iron ion"/>
    <property type="evidence" value="ECO:0007669"/>
    <property type="project" value="TreeGrafter"/>
</dbReference>
<evidence type="ECO:0000256" key="2">
    <source>
        <dbReference type="SAM" id="SignalP"/>
    </source>
</evidence>
<dbReference type="EMBL" id="GL349564">
    <property type="protein sequence ID" value="EFI49357.1"/>
    <property type="molecule type" value="Genomic_DNA"/>
</dbReference>
<gene>
    <name evidence="4" type="ORF">HMPREF0665_00070</name>
</gene>
<accession>D7NAQ2</accession>
<evidence type="ECO:0000256" key="1">
    <source>
        <dbReference type="SAM" id="Coils"/>
    </source>
</evidence>
<feature type="signal peptide" evidence="2">
    <location>
        <begin position="1"/>
        <end position="22"/>
    </location>
</feature>
<keyword evidence="1" id="KW-0175">Coiled coil</keyword>
<dbReference type="eggNOG" id="COG0614">
    <property type="taxonomic scope" value="Bacteria"/>
</dbReference>
<name>D7NAQ2_9BACT</name>
<dbReference type="RefSeq" id="WP_004376057.1">
    <property type="nucleotide sequence ID" value="NZ_GL349564.1"/>
</dbReference>
<feature type="chain" id="PRO_5003104237" evidence="2">
    <location>
        <begin position="23"/>
        <end position="388"/>
    </location>
</feature>
<feature type="coiled-coil region" evidence="1">
    <location>
        <begin position="228"/>
        <end position="255"/>
    </location>
</feature>
<dbReference type="PANTHER" id="PTHR30535:SF34">
    <property type="entry name" value="MOLYBDATE-BINDING PROTEIN MOLA"/>
    <property type="match status" value="1"/>
</dbReference>
<reference evidence="4" key="1">
    <citation type="submission" date="2010-02" db="EMBL/GenBank/DDBJ databases">
        <title>The Genome Sequence of Prevotella oris strain C735.</title>
        <authorList>
            <consortium name="The Broad Institute Genome Sequencing Platform"/>
            <person name="Ward D."/>
            <person name="Feldgarden M."/>
            <person name="Earl A."/>
            <person name="Young S.K."/>
            <person name="Zeng Q."/>
            <person name="Koehrsen M."/>
            <person name="Alvarado L."/>
            <person name="Berlin A."/>
            <person name="Bochicchio J."/>
            <person name="Borenstein D."/>
            <person name="Chapman S.B."/>
            <person name="Chen Z."/>
            <person name="Engels R."/>
            <person name="Freedman E."/>
            <person name="Gellesch M."/>
            <person name="Goldberg J."/>
            <person name="Griggs A."/>
            <person name="Gujja S."/>
            <person name="Heilman E."/>
            <person name="Heiman D."/>
            <person name="Hepburn T."/>
            <person name="Howarth C."/>
            <person name="Jen D."/>
            <person name="Larson L."/>
            <person name="Mehta T."/>
            <person name="Park D."/>
            <person name="Pearson M."/>
            <person name="Roberts A."/>
            <person name="Saif S."/>
            <person name="Shea T."/>
            <person name="Shenoy N."/>
            <person name="Sisk P."/>
            <person name="Stolte C."/>
            <person name="Sykes S."/>
            <person name="Thomson T."/>
            <person name="Walk T."/>
            <person name="White J."/>
            <person name="Yandava C."/>
            <person name="Sibley C.D."/>
            <person name="Field T.R."/>
            <person name="Grinwis M."/>
            <person name="Eshaghurshan C.S."/>
            <person name="Surette M.G."/>
            <person name="Haas B."/>
            <person name="Nusbaum C."/>
            <person name="Birren B."/>
        </authorList>
    </citation>
    <scope>NUCLEOTIDE SEQUENCE [LARGE SCALE GENOMIC DNA]</scope>
    <source>
        <strain evidence="4">C735</strain>
    </source>
</reference>
<evidence type="ECO:0000313" key="5">
    <source>
        <dbReference type="Proteomes" id="UP000003805"/>
    </source>
</evidence>
<dbReference type="Gene3D" id="3.40.50.1980">
    <property type="entry name" value="Nitrogenase molybdenum iron protein domain"/>
    <property type="match status" value="2"/>
</dbReference>
<dbReference type="Proteomes" id="UP000003805">
    <property type="component" value="Miscellaneous, Scaffold supercont1.1"/>
</dbReference>
<proteinExistence type="predicted"/>
<dbReference type="Pfam" id="PF01497">
    <property type="entry name" value="Peripla_BP_2"/>
    <property type="match status" value="1"/>
</dbReference>
<dbReference type="InterPro" id="IPR002491">
    <property type="entry name" value="ABC_transptr_periplasmic_BD"/>
</dbReference>
<dbReference type="InterPro" id="IPR050902">
    <property type="entry name" value="ABC_Transporter_SBP"/>
</dbReference>
<dbReference type="HOGENOM" id="CLU_025776_1_0_10"/>
<feature type="domain" description="Fe/B12 periplasmic-binding" evidence="3">
    <location>
        <begin position="101"/>
        <end position="375"/>
    </location>
</feature>
<dbReference type="PROSITE" id="PS50983">
    <property type="entry name" value="FE_B12_PBP"/>
    <property type="match status" value="1"/>
</dbReference>
<evidence type="ECO:0000313" key="4">
    <source>
        <dbReference type="EMBL" id="EFI49357.1"/>
    </source>
</evidence>
<keyword evidence="2" id="KW-0732">Signal</keyword>
<dbReference type="SUPFAM" id="SSF53807">
    <property type="entry name" value="Helical backbone' metal receptor"/>
    <property type="match status" value="1"/>
</dbReference>